<sequence>MMLLSYIRPSLHVIVRTRPLTGSMPIFKPQSFTAGYRKLAGRRSFVYLQKSEGFDTKVKLMPANQRSSGLQRRTYDKKKNVNCSMARDWVYGFSKVRTSQGERPFYIHSSTLSKLASSFPNLQSDRKRKQGGITSDEFLCCVHQKVPVSKASITGKRLEIGLRQLCKFKVLDNYIVTVHHVVTGKVNFLEVSAWDLNTYLHRECKPTKMCVFLDD</sequence>
<dbReference type="AlphaFoldDB" id="Q99095"/>
<dbReference type="PIR" id="S64690">
    <property type="entry name" value="S64690"/>
</dbReference>
<name>Q99095_MYCMD</name>
<accession>Q99095</accession>
<dbReference type="EMBL" id="U37796">
    <property type="protein sequence ID" value="AAA99769.1"/>
    <property type="molecule type" value="Genomic_DNA"/>
</dbReference>
<reference evidence="1" key="1">
    <citation type="journal article" date="1992" name="Cell">
        <title>The a mating type locus of U. maydis specifies cell signaling components.</title>
        <authorList>
            <person name="Boelker M."/>
            <person name="Urban M."/>
            <person name="Kahmann R."/>
        </authorList>
    </citation>
    <scope>NUCLEOTIDE SEQUENCE</scope>
</reference>
<protein>
    <submittedName>
        <fullName evidence="1">Lga2 protein</fullName>
    </submittedName>
</protein>
<evidence type="ECO:0000313" key="1">
    <source>
        <dbReference type="EMBL" id="AAA99769.1"/>
    </source>
</evidence>
<gene>
    <name evidence="1" type="primary">lga2</name>
</gene>
<reference evidence="1" key="2">
    <citation type="journal article" date="1996" name="Mol. Gen. Genet.">
        <title>The biallelic a mating type locus of Ustilago maydis: remnants of an additional pheromone gene indicate evolution from a multiallelic ancestor.</title>
        <authorList>
            <person name="Urban M."/>
            <person name="Kahmann R."/>
            <person name="Boelker M."/>
        </authorList>
    </citation>
    <scope>NUCLEOTIDE SEQUENCE</scope>
</reference>
<organism evidence="1">
    <name type="scientific">Mycosarcoma maydis</name>
    <name type="common">Corn smut fungus</name>
    <name type="synonym">Ustilago maydis</name>
    <dbReference type="NCBI Taxonomy" id="5270"/>
    <lineage>
        <taxon>Eukaryota</taxon>
        <taxon>Fungi</taxon>
        <taxon>Dikarya</taxon>
        <taxon>Basidiomycota</taxon>
        <taxon>Ustilaginomycotina</taxon>
        <taxon>Ustilaginomycetes</taxon>
        <taxon>Ustilaginales</taxon>
        <taxon>Ustilaginaceae</taxon>
        <taxon>Mycosarcoma</taxon>
    </lineage>
</organism>
<proteinExistence type="predicted"/>